<feature type="compositionally biased region" description="Basic and acidic residues" evidence="2">
    <location>
        <begin position="1713"/>
        <end position="1723"/>
    </location>
</feature>
<sequence>MCPASRWSRWAAHVAPPPCGAGGRRMWPHLPVEQVGTACGPASRWTGVGSARGLASLWSRWAAHVASASQEQVGAHVAPLRGAGGQRMWPRLPVEQIKQLEEQLEEMAGKDTFEPEELAQLQMEVRTRRESSFNHRAKEQQMEEQLDSSEMFLQQQLTAANQKLQQEREKFNEERSNFEKSALVMEAEFMDEYGRVMEKVTKLEAEAVGKVDQIKELEEQLEEMSGKDTLEPEAEEEYTQIQDEVKMRRQSSFDHRAKEQQMEEQLDSSEMFLQQQLTAANQKLQQEREKFNEERSNFEKSALTMEAEFMDEYGRVMEKLSEVEDESDSKTQRIKELEEQLEEMSGKDTLEPEAEYTQLQDEVKLRRQSSFDHRAKEQQMEEQLDSSEMFLQQQLTAANQKLQQEREKFNEERTLMEEKMFQMDAEFMDEYGRVMEQMNEMHQELENQASGATVRRCKQLAVRLRWRLAVNSIKAEQHRAQQMEELYQRVQDADTLAEEYNSLSSRLETAEDALRAAQDRCSESEVNAENLAMEVSAKELQANELEEKLRLVEGSEISTQPQRSRVSSHEFQTLDELDLFAANKLLEEEKADISLQLGALREQFTKVEIESGAAESRLKHLEKELGAAQAQLADAEKRAGASDAQRAQLHKDLAISQGTIESLIPLLNKLNTTVLEEMQELQQESEHQKVPGKGLAKKVLTLGRSSTHEKSDKQMRRSRRLSEMSEIHQLIEEQTSGSEAIVESWRLDALEQHENEKASLSSELSEAKAQVLSSHKQLSDEIGRAQKSRRTLEDTCKLQAEELSKLKAELEELRAKASKEHLVIQHAQKQAQIEALKQDCEELNKHLEMTRLRLKAGGSARLAMIQSNLELQLIETDRRLASLTDFHGEMLHKIQKEPSSEPADADGLGEEGEENEEETPEKTGLRMLKKLKGLETQLVDLERERTEVVDPLGSEPQDSPNAYWDSYREKLGVKRSSMHVGGAKWEEEKQRLIQLLFSSTLPKMPAERPPSPPQPEAPPPLGQPEESNDQHSGAASELPSGETRTRAESLVRKMEAAGDVIPAQPSGAATPGKRHSTVAQRSSVFTASAKHPLRPSEVALMEKPPEKRVSVAPRKSKISSEQLTLQGILFAVLDEVEKFEKWVCSPDTNQRVGGNIEGDGIAHTPYLRRMFGIRQEVTKVEREFEAFRLKAGESSKAHHAMEQQMSTMRQKVAFLEQHLNSMDASPDSPPKSKWRESQLGSLTGCGNVAEDGQREIDEEKEEAHDVVAELPTNQAVQEPSNRQAPTRRVTTLSKVTTRQAEPVLPQIQTRSRSSSSPTRGRPGQDMVAPSPKFLESLKMFNKDAAVNKPSTPLKRERSKSVVSADQMKLQKTLLTVMDELESFEEWAIENEDEEGSQTRALRKMFGIKQKVIAAEREFETFRLRAGESSTVQKAMEDQMRKIQEKLAELTKTLEESVVNESVSKQRWRRVLRTSGFKAPRTSGFKAHGAAAAAGSNAPNRKESDTSPSDKPSPPSQRQGDDAAEKKEQASEEPERSPSAVAGAEHPSTPKSMWQLAKRTNLEMCRGKNRARTISVVSPQQMTLQKKLLDLLDEFQEFECWVKENEDNSTNHTKYLRRMFGFKQKLLVAEKEYQEFRLKSGESSRTQGAIEVQMQEIRHKVTTLEKYLEDFADRKQDPGPADSGSKWQKAQKLKLALSLSSSISRAVKSAEAVPSKEEEDKGEGMTHSPQEDEASEKLPQLTEIKEDEEADQEDEVQTLEEVEMEEEEEAARFSAIAAQRARSSLIIRGAGGSRASGITQSIRADRASQLGVSHARPPTVLEGAAEAADAAEAPVSPQRSALADKQKGKAKSRVRFFGTDDGVESEEVTTPASSSSSQVDTEDGSSQDSSRTTTFKSRSASVVSIEQLRLQTKLTVANKDLQDFLAWFEENSNNDASHTKCLRKMFAIKQKVIEIEGVFEAFRVKAADSVTAQNAIIHQISNIRKRVAEVEARVNDDSDSSTVARRRWKVALRLSDIRKKQHTVTEEEEEADEMIDTPVKRLAFLRTITKRAMKLDSKGGEEEDEIDRRLASSGDGSQVAVTRHLMKLKASDEYQKGTPEMKRQLVDDALEILLFQDA</sequence>
<feature type="compositionally biased region" description="Pro residues" evidence="2">
    <location>
        <begin position="1007"/>
        <end position="1022"/>
    </location>
</feature>
<feature type="compositionally biased region" description="Basic and acidic residues" evidence="2">
    <location>
        <begin position="1518"/>
        <end position="1535"/>
    </location>
</feature>
<feature type="coiled-coil region" evidence="1">
    <location>
        <begin position="583"/>
        <end position="638"/>
    </location>
</feature>
<feature type="compositionally biased region" description="Acidic residues" evidence="2">
    <location>
        <begin position="903"/>
        <end position="919"/>
    </location>
</feature>
<evidence type="ECO:0000313" key="4">
    <source>
        <dbReference type="Proteomes" id="UP001190700"/>
    </source>
</evidence>
<comment type="caution">
    <text evidence="3">The sequence shown here is derived from an EMBL/GenBank/DDBJ whole genome shotgun (WGS) entry which is preliminary data.</text>
</comment>
<feature type="region of interest" description="Disordered" evidence="2">
    <location>
        <begin position="1273"/>
        <end position="1329"/>
    </location>
</feature>
<reference evidence="3 4" key="1">
    <citation type="journal article" date="2015" name="Genome Biol. Evol.">
        <title>Comparative Genomics of a Bacterivorous Green Alga Reveals Evolutionary Causalities and Consequences of Phago-Mixotrophic Mode of Nutrition.</title>
        <authorList>
            <person name="Burns J.A."/>
            <person name="Paasch A."/>
            <person name="Narechania A."/>
            <person name="Kim E."/>
        </authorList>
    </citation>
    <scope>NUCLEOTIDE SEQUENCE [LARGE SCALE GENOMIC DNA]</scope>
    <source>
        <strain evidence="3 4">PLY_AMNH</strain>
    </source>
</reference>
<evidence type="ECO:0000313" key="3">
    <source>
        <dbReference type="EMBL" id="KAK3269218.1"/>
    </source>
</evidence>
<feature type="coiled-coil region" evidence="1">
    <location>
        <begin position="750"/>
        <end position="853"/>
    </location>
</feature>
<feature type="region of interest" description="Disordered" evidence="2">
    <location>
        <begin position="996"/>
        <end position="1050"/>
    </location>
</feature>
<evidence type="ECO:0000256" key="2">
    <source>
        <dbReference type="SAM" id="MobiDB-lite"/>
    </source>
</evidence>
<feature type="coiled-coil region" evidence="1">
    <location>
        <begin position="150"/>
        <end position="227"/>
    </location>
</feature>
<feature type="compositionally biased region" description="Acidic residues" evidence="2">
    <location>
        <begin position="1744"/>
        <end position="1768"/>
    </location>
</feature>
<gene>
    <name evidence="3" type="ORF">CYMTET_22331</name>
</gene>
<feature type="coiled-coil region" evidence="1">
    <location>
        <begin position="1432"/>
        <end position="1459"/>
    </location>
</feature>
<feature type="region of interest" description="Disordered" evidence="2">
    <location>
        <begin position="2055"/>
        <end position="2076"/>
    </location>
</feature>
<feature type="region of interest" description="Disordered" evidence="2">
    <location>
        <begin position="893"/>
        <end position="925"/>
    </location>
</feature>
<keyword evidence="1" id="KW-0175">Coiled coil</keyword>
<feature type="compositionally biased region" description="Polar residues" evidence="2">
    <location>
        <begin position="1885"/>
        <end position="1895"/>
    </location>
</feature>
<feature type="coiled-coil region" evidence="1">
    <location>
        <begin position="388"/>
        <end position="555"/>
    </location>
</feature>
<feature type="compositionally biased region" description="Polar residues" evidence="2">
    <location>
        <begin position="1867"/>
        <end position="1878"/>
    </location>
</feature>
<feature type="region of interest" description="Disordered" evidence="2">
    <location>
        <begin position="1805"/>
        <end position="1895"/>
    </location>
</feature>
<name>A0AAE0G0D7_9CHLO</name>
<feature type="compositionally biased region" description="Low complexity" evidence="2">
    <location>
        <begin position="1821"/>
        <end position="1832"/>
    </location>
</feature>
<keyword evidence="4" id="KW-1185">Reference proteome</keyword>
<protein>
    <submittedName>
        <fullName evidence="3">Uncharacterized protein</fullName>
    </submittedName>
</protein>
<accession>A0AAE0G0D7</accession>
<dbReference type="EMBL" id="LGRX02011142">
    <property type="protein sequence ID" value="KAK3269218.1"/>
    <property type="molecule type" value="Genomic_DNA"/>
</dbReference>
<feature type="region of interest" description="Disordered" evidence="2">
    <location>
        <begin position="1705"/>
        <end position="1773"/>
    </location>
</feature>
<feature type="region of interest" description="Disordered" evidence="2">
    <location>
        <begin position="1478"/>
        <end position="1552"/>
    </location>
</feature>
<proteinExistence type="predicted"/>
<feature type="region of interest" description="Disordered" evidence="2">
    <location>
        <begin position="1221"/>
        <end position="1249"/>
    </location>
</feature>
<feature type="compositionally biased region" description="Polar residues" evidence="2">
    <location>
        <begin position="1273"/>
        <end position="1299"/>
    </location>
</feature>
<organism evidence="3 4">
    <name type="scientific">Cymbomonas tetramitiformis</name>
    <dbReference type="NCBI Taxonomy" id="36881"/>
    <lineage>
        <taxon>Eukaryota</taxon>
        <taxon>Viridiplantae</taxon>
        <taxon>Chlorophyta</taxon>
        <taxon>Pyramimonadophyceae</taxon>
        <taxon>Pyramimonadales</taxon>
        <taxon>Pyramimonadaceae</taxon>
        <taxon>Cymbomonas</taxon>
    </lineage>
</organism>
<feature type="compositionally biased region" description="Low complexity" evidence="2">
    <location>
        <begin position="1309"/>
        <end position="1323"/>
    </location>
</feature>
<feature type="coiled-coil region" evidence="1">
    <location>
        <begin position="270"/>
        <end position="347"/>
    </location>
</feature>
<evidence type="ECO:0000256" key="1">
    <source>
        <dbReference type="SAM" id="Coils"/>
    </source>
</evidence>
<feature type="compositionally biased region" description="Basic and acidic residues" evidence="2">
    <location>
        <begin position="2055"/>
        <end position="2069"/>
    </location>
</feature>
<dbReference type="Proteomes" id="UP001190700">
    <property type="component" value="Unassembled WGS sequence"/>
</dbReference>